<name>A0ABY7K757_9ACTN</name>
<evidence type="ECO:0000313" key="2">
    <source>
        <dbReference type="Proteomes" id="UP001164439"/>
    </source>
</evidence>
<organism evidence="1 2">
    <name type="scientific">Streptomyces cinnabarinus</name>
    <dbReference type="NCBI Taxonomy" id="67287"/>
    <lineage>
        <taxon>Bacteria</taxon>
        <taxon>Bacillati</taxon>
        <taxon>Actinomycetota</taxon>
        <taxon>Actinomycetes</taxon>
        <taxon>Kitasatosporales</taxon>
        <taxon>Streptomycetaceae</taxon>
        <taxon>Streptomyces</taxon>
    </lineage>
</organism>
<accession>A0ABY7K757</accession>
<dbReference type="EMBL" id="CP114413">
    <property type="protein sequence ID" value="WAZ19973.1"/>
    <property type="molecule type" value="Genomic_DNA"/>
</dbReference>
<dbReference type="Proteomes" id="UP001164439">
    <property type="component" value="Chromosome"/>
</dbReference>
<keyword evidence="2" id="KW-1185">Reference proteome</keyword>
<reference evidence="1" key="1">
    <citation type="submission" date="2022-12" db="EMBL/GenBank/DDBJ databases">
        <authorList>
            <person name="Ruckert C."/>
            <person name="Busche T."/>
            <person name="Kalinowski J."/>
            <person name="Wittmann C."/>
        </authorList>
    </citation>
    <scope>NUCLEOTIDE SEQUENCE</scope>
    <source>
        <strain evidence="1">DSM 40467</strain>
    </source>
</reference>
<gene>
    <name evidence="1" type="ORF">STRCI_001062</name>
</gene>
<dbReference type="RefSeq" id="WP_269657664.1">
    <property type="nucleotide sequence ID" value="NZ_CP114413.1"/>
</dbReference>
<protein>
    <recommendedName>
        <fullName evidence="3">Nitrogen fixation protein</fullName>
    </recommendedName>
</protein>
<sequence length="154" mass="16831">MDKDESPASWCPSGDAHAPEAVVLGVRSGQEGRVVYLADPVPASQVLGEVPEGVEPRRILRFASHCVTNCVNRRGDDCTLVERVLAKPQASATTVPRCHLRTRCQWWSQSGVEACRRCPAVSTRHRADDELAELIADPTTTREQLDAWIATEAG</sequence>
<evidence type="ECO:0000313" key="1">
    <source>
        <dbReference type="EMBL" id="WAZ19973.1"/>
    </source>
</evidence>
<proteinExistence type="predicted"/>
<evidence type="ECO:0008006" key="3">
    <source>
        <dbReference type="Google" id="ProtNLM"/>
    </source>
</evidence>